<protein>
    <recommendedName>
        <fullName evidence="4">GA4 desaturase</fullName>
    </recommendedName>
</protein>
<evidence type="ECO:0000313" key="2">
    <source>
        <dbReference type="EMBL" id="KUJ10802.1"/>
    </source>
</evidence>
<dbReference type="KEGG" id="psco:LY89DRAFT_689409"/>
<dbReference type="OrthoDB" id="412788at2759"/>
<dbReference type="InParanoid" id="A0A194WT54"/>
<sequence length="361" mass="40522">MTTITTTSKPNDLVATSRPTDLHCSFNYYSAPTRPKLDDLTIIAGASADLSSYTLPVTDLRSLSAPISGYNHEANGFQVLHQELPIDSSHESVHDNKVMTTQYYPAIKSLLKKELGLRSVAVINKTLRDVASIDMSTLDLKNPRQLTSTPPFFISHSDYTAAGARAHFRAITSDWSEENQTEEERAEFLRLRDEIIAAEDVAIAKAGLGAGNGDMVAGKGGHWDWDGTGYDGPRYGIFSVWRPWETVKRDPLALMGAAESDLDYAVLPRSYKNRPGHVKSYYSENPIVRHPGAREEAKHKWCYLSEQKPEEVYAIKLYDSEALRRKDESVRLMCPHSAFRIDGTEDAPPRRSCELRVWCIW</sequence>
<evidence type="ECO:0000313" key="3">
    <source>
        <dbReference type="Proteomes" id="UP000070700"/>
    </source>
</evidence>
<dbReference type="EMBL" id="KQ947428">
    <property type="protein sequence ID" value="KUJ10802.1"/>
    <property type="molecule type" value="Genomic_DNA"/>
</dbReference>
<accession>A0A194WT54</accession>
<dbReference type="GeneID" id="28825628"/>
<dbReference type="PANTHER" id="PTHR34598:SF3">
    <property type="entry name" value="OXIDOREDUCTASE AN1597"/>
    <property type="match status" value="1"/>
</dbReference>
<dbReference type="AlphaFoldDB" id="A0A194WT54"/>
<gene>
    <name evidence="2" type="ORF">LY89DRAFT_689409</name>
</gene>
<name>A0A194WT54_MOLSC</name>
<dbReference type="PANTHER" id="PTHR34598">
    <property type="entry name" value="BLL6449 PROTEIN"/>
    <property type="match status" value="1"/>
</dbReference>
<dbReference type="Proteomes" id="UP000070700">
    <property type="component" value="Unassembled WGS sequence"/>
</dbReference>
<comment type="similarity">
    <text evidence="1">Belongs to the asaB hydroxylase/desaturase family.</text>
</comment>
<dbReference type="InterPro" id="IPR044053">
    <property type="entry name" value="AsaB-like"/>
</dbReference>
<evidence type="ECO:0000256" key="1">
    <source>
        <dbReference type="ARBA" id="ARBA00023604"/>
    </source>
</evidence>
<dbReference type="RefSeq" id="XP_018065157.1">
    <property type="nucleotide sequence ID" value="XM_018215902.1"/>
</dbReference>
<evidence type="ECO:0008006" key="4">
    <source>
        <dbReference type="Google" id="ProtNLM"/>
    </source>
</evidence>
<dbReference type="GO" id="GO:0016491">
    <property type="term" value="F:oxidoreductase activity"/>
    <property type="evidence" value="ECO:0007669"/>
    <property type="project" value="InterPro"/>
</dbReference>
<reference evidence="2 3" key="1">
    <citation type="submission" date="2015-10" db="EMBL/GenBank/DDBJ databases">
        <title>Full genome of DAOMC 229536 Phialocephala scopiformis, a fungal endophyte of spruce producing the potent anti-insectan compound rugulosin.</title>
        <authorList>
            <consortium name="DOE Joint Genome Institute"/>
            <person name="Walker A.K."/>
            <person name="Frasz S.L."/>
            <person name="Seifert K.A."/>
            <person name="Miller J.D."/>
            <person name="Mondo S.J."/>
            <person name="Labutti K."/>
            <person name="Lipzen A."/>
            <person name="Dockter R."/>
            <person name="Kennedy M."/>
            <person name="Grigoriev I.V."/>
            <person name="Spatafora J.W."/>
        </authorList>
    </citation>
    <scope>NUCLEOTIDE SEQUENCE [LARGE SCALE GENOMIC DNA]</scope>
    <source>
        <strain evidence="2 3">CBS 120377</strain>
    </source>
</reference>
<proteinExistence type="inferred from homology"/>
<organism evidence="2 3">
    <name type="scientific">Mollisia scopiformis</name>
    <name type="common">Conifer needle endophyte fungus</name>
    <name type="synonym">Phialocephala scopiformis</name>
    <dbReference type="NCBI Taxonomy" id="149040"/>
    <lineage>
        <taxon>Eukaryota</taxon>
        <taxon>Fungi</taxon>
        <taxon>Dikarya</taxon>
        <taxon>Ascomycota</taxon>
        <taxon>Pezizomycotina</taxon>
        <taxon>Leotiomycetes</taxon>
        <taxon>Helotiales</taxon>
        <taxon>Mollisiaceae</taxon>
        <taxon>Mollisia</taxon>
    </lineage>
</organism>
<keyword evidence="3" id="KW-1185">Reference proteome</keyword>